<proteinExistence type="predicted"/>
<evidence type="ECO:0000313" key="2">
    <source>
        <dbReference type="Proteomes" id="UP000618931"/>
    </source>
</evidence>
<sequence>MKAAGFTKKYWQGWFIGFLMGSITVLAINPTQAQETYRLVKAAFGGLFLHKRASMKPYDKTPLHKLIGSADTELMKLKKETNTYRNVETSKLTTWCSGLEKWVKNYPLAKGASYQKSIQGILAKLTPKQAHYSSSLSAADYLKTVQQFRTLAQKIDKENRTVFIVHGRDHVTRNEVQQALHSLSIPSIV</sequence>
<gene>
    <name evidence="1" type="ORF">I2H31_04940</name>
</gene>
<dbReference type="Proteomes" id="UP000618931">
    <property type="component" value="Unassembled WGS sequence"/>
</dbReference>
<keyword evidence="2" id="KW-1185">Reference proteome</keyword>
<organism evidence="1 2">
    <name type="scientific">Hymenobacter ruricola</name>
    <dbReference type="NCBI Taxonomy" id="2791023"/>
    <lineage>
        <taxon>Bacteria</taxon>
        <taxon>Pseudomonadati</taxon>
        <taxon>Bacteroidota</taxon>
        <taxon>Cytophagia</taxon>
        <taxon>Cytophagales</taxon>
        <taxon>Hymenobacteraceae</taxon>
        <taxon>Hymenobacter</taxon>
    </lineage>
</organism>
<dbReference type="EMBL" id="JADQDM010000002">
    <property type="protein sequence ID" value="MBF9220441.1"/>
    <property type="molecule type" value="Genomic_DNA"/>
</dbReference>
<name>A0ABS0I0H6_9BACT</name>
<accession>A0ABS0I0H6</accession>
<comment type="caution">
    <text evidence="1">The sequence shown here is derived from an EMBL/GenBank/DDBJ whole genome shotgun (WGS) entry which is preliminary data.</text>
</comment>
<reference evidence="1 2" key="1">
    <citation type="submission" date="2020-11" db="EMBL/GenBank/DDBJ databases">
        <authorList>
            <person name="Kim M.K."/>
        </authorList>
    </citation>
    <scope>NUCLEOTIDE SEQUENCE [LARGE SCALE GENOMIC DNA]</scope>
    <source>
        <strain evidence="1 2">BT662</strain>
    </source>
</reference>
<protein>
    <submittedName>
        <fullName evidence="1">Uncharacterized protein</fullName>
    </submittedName>
</protein>
<dbReference type="RefSeq" id="WP_196291897.1">
    <property type="nucleotide sequence ID" value="NZ_JADQDM010000002.1"/>
</dbReference>
<evidence type="ECO:0000313" key="1">
    <source>
        <dbReference type="EMBL" id="MBF9220441.1"/>
    </source>
</evidence>